<feature type="transmembrane region" description="Helical" evidence="12">
    <location>
        <begin position="6"/>
        <end position="25"/>
    </location>
</feature>
<dbReference type="Pfam" id="PF02322">
    <property type="entry name" value="Cyt_bd_oxida_II"/>
    <property type="match status" value="1"/>
</dbReference>
<dbReference type="NCBIfam" id="TIGR00203">
    <property type="entry name" value="cydB"/>
    <property type="match status" value="1"/>
</dbReference>
<evidence type="ECO:0000256" key="11">
    <source>
        <dbReference type="ARBA" id="ARBA00023136"/>
    </source>
</evidence>
<evidence type="ECO:0000256" key="2">
    <source>
        <dbReference type="ARBA" id="ARBA00007543"/>
    </source>
</evidence>
<keyword evidence="10" id="KW-0408">Iron</keyword>
<evidence type="ECO:0000256" key="3">
    <source>
        <dbReference type="ARBA" id="ARBA00022448"/>
    </source>
</evidence>
<evidence type="ECO:0000256" key="1">
    <source>
        <dbReference type="ARBA" id="ARBA00004651"/>
    </source>
</evidence>
<dbReference type="PANTHER" id="PTHR43141:SF5">
    <property type="entry name" value="CYTOCHROME BD-I UBIQUINOL OXIDASE SUBUNIT 2"/>
    <property type="match status" value="1"/>
</dbReference>
<feature type="transmembrane region" description="Helical" evidence="12">
    <location>
        <begin position="229"/>
        <end position="247"/>
    </location>
</feature>
<proteinExistence type="inferred from homology"/>
<sequence>MLSLNEFWFILVAFMFVGFFFLEGFDFGVGISTKFVARTDAERRAFINSIGPVWDANEVWLITGIGAMFAAFPNWYASMLSGFYLVFVIILLALIGRGVAFEFRGKAKSPVWRTTWDWVILFGSIIPPLAFGTMFTAIIQGVPIDGDMQMRASFSDIVNWYTLLGGVTLTMLCFMHGLTFGTIRLMYDLRDRCRQVAKKLLPINAVLLVTVGVATFFKTDLFTVHGNLLEYLFLAGIVVYLFLGYFLTRGRDGWAFFSSGLVIMLVTGSLFIGLFPRVMISSINEAYNLTIHNAASGAYSLKVITYLGLTLLPFVLGYQIWSYYVFRKRINHKEHMEY</sequence>
<evidence type="ECO:0000256" key="10">
    <source>
        <dbReference type="ARBA" id="ARBA00023004"/>
    </source>
</evidence>
<feature type="transmembrane region" description="Helical" evidence="12">
    <location>
        <begin position="160"/>
        <end position="187"/>
    </location>
</feature>
<evidence type="ECO:0000256" key="12">
    <source>
        <dbReference type="SAM" id="Phobius"/>
    </source>
</evidence>
<dbReference type="PIRSF" id="PIRSF000267">
    <property type="entry name" value="Cyt_oxidse_sub2"/>
    <property type="match status" value="1"/>
</dbReference>
<feature type="transmembrane region" description="Helical" evidence="12">
    <location>
        <begin position="254"/>
        <end position="275"/>
    </location>
</feature>
<evidence type="ECO:0000256" key="7">
    <source>
        <dbReference type="ARBA" id="ARBA00022723"/>
    </source>
</evidence>
<evidence type="ECO:0000313" key="13">
    <source>
        <dbReference type="EMBL" id="SFQ16789.1"/>
    </source>
</evidence>
<evidence type="ECO:0000256" key="9">
    <source>
        <dbReference type="ARBA" id="ARBA00022989"/>
    </source>
</evidence>
<dbReference type="InterPro" id="IPR003317">
    <property type="entry name" value="Cyt-d_oxidase_su2"/>
</dbReference>
<feature type="transmembrane region" description="Helical" evidence="12">
    <location>
        <begin position="303"/>
        <end position="326"/>
    </location>
</feature>
<comment type="subcellular location">
    <subcellularLocation>
        <location evidence="1">Cell membrane</location>
        <topology evidence="1">Multi-pass membrane protein</topology>
    </subcellularLocation>
</comment>
<dbReference type="EMBL" id="FOXX01000001">
    <property type="protein sequence ID" value="SFQ16789.1"/>
    <property type="molecule type" value="Genomic_DNA"/>
</dbReference>
<keyword evidence="9 12" id="KW-1133">Transmembrane helix</keyword>
<dbReference type="PANTHER" id="PTHR43141">
    <property type="entry name" value="CYTOCHROME BD2 SUBUNIT II"/>
    <property type="match status" value="1"/>
</dbReference>
<feature type="transmembrane region" description="Helical" evidence="12">
    <location>
        <begin position="199"/>
        <end position="217"/>
    </location>
</feature>
<keyword evidence="3" id="KW-0813">Transport</keyword>
<accession>A0A1I5WAP1</accession>
<feature type="transmembrane region" description="Helical" evidence="12">
    <location>
        <begin position="83"/>
        <end position="103"/>
    </location>
</feature>
<evidence type="ECO:0000256" key="8">
    <source>
        <dbReference type="ARBA" id="ARBA00022982"/>
    </source>
</evidence>
<evidence type="ECO:0000256" key="5">
    <source>
        <dbReference type="ARBA" id="ARBA00022617"/>
    </source>
</evidence>
<organism evidence="13 14">
    <name type="scientific">Priestia endophytica DSM 13796</name>
    <dbReference type="NCBI Taxonomy" id="1121089"/>
    <lineage>
        <taxon>Bacteria</taxon>
        <taxon>Bacillati</taxon>
        <taxon>Bacillota</taxon>
        <taxon>Bacilli</taxon>
        <taxon>Bacillales</taxon>
        <taxon>Bacillaceae</taxon>
        <taxon>Priestia</taxon>
    </lineage>
</organism>
<keyword evidence="5" id="KW-0349">Heme</keyword>
<feature type="transmembrane region" description="Helical" evidence="12">
    <location>
        <begin position="115"/>
        <end position="140"/>
    </location>
</feature>
<gene>
    <name evidence="13" type="ORF">SAMN02745910_00474</name>
</gene>
<comment type="caution">
    <text evidence="13">The sequence shown here is derived from an EMBL/GenBank/DDBJ whole genome shotgun (WGS) entry which is preliminary data.</text>
</comment>
<keyword evidence="4" id="KW-1003">Cell membrane</keyword>
<keyword evidence="11 12" id="KW-0472">Membrane</keyword>
<keyword evidence="6 12" id="KW-0812">Transmembrane</keyword>
<dbReference type="RefSeq" id="WP_061801969.1">
    <property type="nucleotide sequence ID" value="NZ_FOXX01000001.1"/>
</dbReference>
<protein>
    <submittedName>
        <fullName evidence="13">Cytochrome bd-I ubiquinol oxidase subunit 2 apoprotein</fullName>
    </submittedName>
</protein>
<dbReference type="Proteomes" id="UP000182762">
    <property type="component" value="Unassembled WGS sequence"/>
</dbReference>
<keyword evidence="7" id="KW-0479">Metal-binding</keyword>
<evidence type="ECO:0000256" key="4">
    <source>
        <dbReference type="ARBA" id="ARBA00022475"/>
    </source>
</evidence>
<keyword evidence="14" id="KW-1185">Reference proteome</keyword>
<evidence type="ECO:0000256" key="6">
    <source>
        <dbReference type="ARBA" id="ARBA00022692"/>
    </source>
</evidence>
<comment type="similarity">
    <text evidence="2">Belongs to the cytochrome ubiquinol oxidase subunit 2 family.</text>
</comment>
<evidence type="ECO:0000313" key="14">
    <source>
        <dbReference type="Proteomes" id="UP000182762"/>
    </source>
</evidence>
<keyword evidence="8" id="KW-0249">Electron transport</keyword>
<dbReference type="GeneID" id="93709245"/>
<reference evidence="13 14" key="1">
    <citation type="submission" date="2016-10" db="EMBL/GenBank/DDBJ databases">
        <authorList>
            <person name="Varghese N."/>
            <person name="Submissions S."/>
        </authorList>
    </citation>
    <scope>NUCLEOTIDE SEQUENCE [LARGE SCALE GENOMIC DNA]</scope>
    <source>
        <strain evidence="13 14">DSM 13796</strain>
    </source>
</reference>
<name>A0A1I5WAP1_9BACI</name>